<dbReference type="KEGG" id="bgok:Pr1d_15960"/>
<evidence type="ECO:0000313" key="3">
    <source>
        <dbReference type="Proteomes" id="UP000323917"/>
    </source>
</evidence>
<dbReference type="EMBL" id="CP042913">
    <property type="protein sequence ID" value="QEG34321.1"/>
    <property type="molecule type" value="Genomic_DNA"/>
</dbReference>
<dbReference type="KEGG" id="bgok:Pr1d_16760"/>
<sequence length="126" mass="14195">MSLATLILAMGLSFHMVTSETEIQFRDYELAFQGPVKLEVLEDQIVFRPQSDLLLEFNIKGFDRLEFFGSASELTLSKSKNSITLTNVPKFMKSRDHGKPSISTNAKQIVLKPEGEYYYSGGPKPD</sequence>
<protein>
    <submittedName>
        <fullName evidence="2">Uncharacterized protein</fullName>
    </submittedName>
</protein>
<evidence type="ECO:0000313" key="1">
    <source>
        <dbReference type="EMBL" id="QEG34321.1"/>
    </source>
</evidence>
<organism evidence="2 3">
    <name type="scientific">Bythopirellula goksoeyrii</name>
    <dbReference type="NCBI Taxonomy" id="1400387"/>
    <lineage>
        <taxon>Bacteria</taxon>
        <taxon>Pseudomonadati</taxon>
        <taxon>Planctomycetota</taxon>
        <taxon>Planctomycetia</taxon>
        <taxon>Pirellulales</taxon>
        <taxon>Lacipirellulaceae</taxon>
        <taxon>Bythopirellula</taxon>
    </lineage>
</organism>
<dbReference type="AlphaFoldDB" id="A0A5B9Q9X6"/>
<name>A0A5B9Q9X6_9BACT</name>
<reference evidence="2 3" key="1">
    <citation type="submission" date="2019-08" db="EMBL/GenBank/DDBJ databases">
        <title>Deep-cultivation of Planctomycetes and their phenomic and genomic characterization uncovers novel biology.</title>
        <authorList>
            <person name="Wiegand S."/>
            <person name="Jogler M."/>
            <person name="Boedeker C."/>
            <person name="Pinto D."/>
            <person name="Vollmers J."/>
            <person name="Rivas-Marin E."/>
            <person name="Kohn T."/>
            <person name="Peeters S.H."/>
            <person name="Heuer A."/>
            <person name="Rast P."/>
            <person name="Oberbeckmann S."/>
            <person name="Bunk B."/>
            <person name="Jeske O."/>
            <person name="Meyerdierks A."/>
            <person name="Storesund J.E."/>
            <person name="Kallscheuer N."/>
            <person name="Luecker S."/>
            <person name="Lage O.M."/>
            <person name="Pohl T."/>
            <person name="Merkel B.J."/>
            <person name="Hornburger P."/>
            <person name="Mueller R.-W."/>
            <person name="Bruemmer F."/>
            <person name="Labrenz M."/>
            <person name="Spormann A.M."/>
            <person name="Op den Camp H."/>
            <person name="Overmann J."/>
            <person name="Amann R."/>
            <person name="Jetten M.S.M."/>
            <person name="Mascher T."/>
            <person name="Medema M.H."/>
            <person name="Devos D.P."/>
            <person name="Kaster A.-K."/>
            <person name="Ovreas L."/>
            <person name="Rohde M."/>
            <person name="Galperin M.Y."/>
            <person name="Jogler C."/>
        </authorList>
    </citation>
    <scope>NUCLEOTIDE SEQUENCE [LARGE SCALE GENOMIC DNA]</scope>
    <source>
        <strain evidence="2 3">Pr1d</strain>
    </source>
</reference>
<keyword evidence="3" id="KW-1185">Reference proteome</keyword>
<dbReference type="Proteomes" id="UP000323917">
    <property type="component" value="Chromosome"/>
</dbReference>
<evidence type="ECO:0000313" key="2">
    <source>
        <dbReference type="EMBL" id="QEG34400.1"/>
    </source>
</evidence>
<proteinExistence type="predicted"/>
<dbReference type="EMBL" id="CP042913">
    <property type="protein sequence ID" value="QEG34400.1"/>
    <property type="molecule type" value="Genomic_DNA"/>
</dbReference>
<gene>
    <name evidence="1" type="ORF">Pr1d_15960</name>
    <name evidence="2" type="ORF">Pr1d_16760</name>
</gene>
<accession>A0A5B9Q9X6</accession>